<dbReference type="SUPFAM" id="SSF161098">
    <property type="entry name" value="MetI-like"/>
    <property type="match status" value="1"/>
</dbReference>
<dbReference type="Proteomes" id="UP000324104">
    <property type="component" value="Unassembled WGS sequence"/>
</dbReference>
<sequence length="314" mass="34428">MKRYVVKRIAQYVPVMFGVTLIAFLLINVAGGDPVRTMLGTEASEEQVQMIREDLGLDQPLYVRYFDWLGDVLSGDLGTSIMYGQPVSDLIVQTLPVTFWLAGGALLVSIFIGIPAGIVSATRRNTKFDSGATIAAYSGIAIPNFFLGILLILVFAEYLRVLPASGFVSPLADPIQGIRHLILPWIALGTAQAAIVMRYMRSSLLEVMDQQYVEVARSKGLVPALIQNKHSIMNALIPTVTIIGINLGYLLGGSIVIEEIFALPGFGRLALNGVLNRDFLILQGVLLVTAFLFTTVNFVVDILYTYLDPRIRYE</sequence>
<dbReference type="PROSITE" id="PS50928">
    <property type="entry name" value="ABC_TM1"/>
    <property type="match status" value="1"/>
</dbReference>
<organism evidence="9 10">
    <name type="scientific">Natrialba swarupiae</name>
    <dbReference type="NCBI Taxonomy" id="2448032"/>
    <lineage>
        <taxon>Archaea</taxon>
        <taxon>Methanobacteriati</taxon>
        <taxon>Methanobacteriota</taxon>
        <taxon>Stenosarchaea group</taxon>
        <taxon>Halobacteria</taxon>
        <taxon>Halobacteriales</taxon>
        <taxon>Natrialbaceae</taxon>
        <taxon>Natrialba</taxon>
    </lineage>
</organism>
<dbReference type="InterPro" id="IPR045621">
    <property type="entry name" value="BPD_transp_1_N"/>
</dbReference>
<protein>
    <submittedName>
        <fullName evidence="9">ABC transporter permease</fullName>
    </submittedName>
</protein>
<feature type="transmembrane region" description="Helical" evidence="7">
    <location>
        <begin position="235"/>
        <end position="257"/>
    </location>
</feature>
<keyword evidence="5 7" id="KW-1133">Transmembrane helix</keyword>
<feature type="domain" description="ABC transmembrane type-1" evidence="8">
    <location>
        <begin position="95"/>
        <end position="304"/>
    </location>
</feature>
<evidence type="ECO:0000256" key="3">
    <source>
        <dbReference type="ARBA" id="ARBA00022475"/>
    </source>
</evidence>
<dbReference type="AlphaFoldDB" id="A0A5D5ALF9"/>
<evidence type="ECO:0000256" key="2">
    <source>
        <dbReference type="ARBA" id="ARBA00022448"/>
    </source>
</evidence>
<dbReference type="RefSeq" id="WP_149081826.1">
    <property type="nucleotide sequence ID" value="NZ_VTAW01000015.1"/>
</dbReference>
<evidence type="ECO:0000256" key="6">
    <source>
        <dbReference type="ARBA" id="ARBA00023136"/>
    </source>
</evidence>
<feature type="transmembrane region" description="Helical" evidence="7">
    <location>
        <begin position="134"/>
        <end position="158"/>
    </location>
</feature>
<dbReference type="Pfam" id="PF00528">
    <property type="entry name" value="BPD_transp_1"/>
    <property type="match status" value="1"/>
</dbReference>
<keyword evidence="3" id="KW-1003">Cell membrane</keyword>
<comment type="subcellular location">
    <subcellularLocation>
        <location evidence="1 7">Cell membrane</location>
        <topology evidence="1 7">Multi-pass membrane protein</topology>
    </subcellularLocation>
</comment>
<keyword evidence="6 7" id="KW-0472">Membrane</keyword>
<keyword evidence="4 7" id="KW-0812">Transmembrane</keyword>
<dbReference type="GO" id="GO:0055085">
    <property type="term" value="P:transmembrane transport"/>
    <property type="evidence" value="ECO:0007669"/>
    <property type="project" value="InterPro"/>
</dbReference>
<dbReference type="Gene3D" id="1.10.3720.10">
    <property type="entry name" value="MetI-like"/>
    <property type="match status" value="1"/>
</dbReference>
<evidence type="ECO:0000256" key="1">
    <source>
        <dbReference type="ARBA" id="ARBA00004651"/>
    </source>
</evidence>
<proteinExistence type="inferred from homology"/>
<dbReference type="EMBL" id="VTAW01000015">
    <property type="protein sequence ID" value="TYT61677.1"/>
    <property type="molecule type" value="Genomic_DNA"/>
</dbReference>
<reference evidence="9 10" key="1">
    <citation type="submission" date="2019-08" db="EMBL/GenBank/DDBJ databases">
        <title>Archaea genome.</title>
        <authorList>
            <person name="Kajale S."/>
            <person name="Shouche Y."/>
            <person name="Deshpande N."/>
            <person name="Sharma A."/>
        </authorList>
    </citation>
    <scope>NUCLEOTIDE SEQUENCE [LARGE SCALE GENOMIC DNA]</scope>
    <source>
        <strain evidence="9 10">ESP3B_9</strain>
    </source>
</reference>
<keyword evidence="10" id="KW-1185">Reference proteome</keyword>
<evidence type="ECO:0000256" key="7">
    <source>
        <dbReference type="RuleBase" id="RU363032"/>
    </source>
</evidence>
<evidence type="ECO:0000313" key="10">
    <source>
        <dbReference type="Proteomes" id="UP000324104"/>
    </source>
</evidence>
<keyword evidence="2 7" id="KW-0813">Transport</keyword>
<gene>
    <name evidence="9" type="ORF">FYC77_12480</name>
</gene>
<dbReference type="PANTHER" id="PTHR43163">
    <property type="entry name" value="DIPEPTIDE TRANSPORT SYSTEM PERMEASE PROTEIN DPPB-RELATED"/>
    <property type="match status" value="1"/>
</dbReference>
<name>A0A5D5ALF9_9EURY</name>
<feature type="transmembrane region" description="Helical" evidence="7">
    <location>
        <begin position="99"/>
        <end position="122"/>
    </location>
</feature>
<accession>A0A5D5ALF9</accession>
<dbReference type="CDD" id="cd06261">
    <property type="entry name" value="TM_PBP2"/>
    <property type="match status" value="1"/>
</dbReference>
<feature type="transmembrane region" description="Helical" evidence="7">
    <location>
        <begin position="280"/>
        <end position="307"/>
    </location>
</feature>
<evidence type="ECO:0000313" key="9">
    <source>
        <dbReference type="EMBL" id="TYT61677.1"/>
    </source>
</evidence>
<feature type="transmembrane region" description="Helical" evidence="7">
    <location>
        <begin position="12"/>
        <end position="31"/>
    </location>
</feature>
<dbReference type="InterPro" id="IPR000515">
    <property type="entry name" value="MetI-like"/>
</dbReference>
<dbReference type="PANTHER" id="PTHR43163:SF6">
    <property type="entry name" value="DIPEPTIDE TRANSPORT SYSTEM PERMEASE PROTEIN DPPB-RELATED"/>
    <property type="match status" value="1"/>
</dbReference>
<evidence type="ECO:0000256" key="4">
    <source>
        <dbReference type="ARBA" id="ARBA00022692"/>
    </source>
</evidence>
<dbReference type="Pfam" id="PF19300">
    <property type="entry name" value="BPD_transp_1_N"/>
    <property type="match status" value="1"/>
</dbReference>
<feature type="transmembrane region" description="Helical" evidence="7">
    <location>
        <begin position="178"/>
        <end position="200"/>
    </location>
</feature>
<comment type="similarity">
    <text evidence="7">Belongs to the binding-protein-dependent transport system permease family.</text>
</comment>
<comment type="caution">
    <text evidence="9">The sequence shown here is derived from an EMBL/GenBank/DDBJ whole genome shotgun (WGS) entry which is preliminary data.</text>
</comment>
<dbReference type="InterPro" id="IPR035906">
    <property type="entry name" value="MetI-like_sf"/>
</dbReference>
<evidence type="ECO:0000259" key="8">
    <source>
        <dbReference type="PROSITE" id="PS50928"/>
    </source>
</evidence>
<evidence type="ECO:0000256" key="5">
    <source>
        <dbReference type="ARBA" id="ARBA00022989"/>
    </source>
</evidence>
<dbReference type="GO" id="GO:0005886">
    <property type="term" value="C:plasma membrane"/>
    <property type="evidence" value="ECO:0007669"/>
    <property type="project" value="UniProtKB-SubCell"/>
</dbReference>